<evidence type="ECO:0000259" key="6">
    <source>
        <dbReference type="Pfam" id="PF00931"/>
    </source>
</evidence>
<dbReference type="Pfam" id="PF20160">
    <property type="entry name" value="C-JID"/>
    <property type="match status" value="1"/>
</dbReference>
<dbReference type="Gene3D" id="3.80.10.10">
    <property type="entry name" value="Ribonuclease Inhibitor"/>
    <property type="match status" value="2"/>
</dbReference>
<dbReference type="GO" id="GO:0061809">
    <property type="term" value="F:NAD+ nucleosidase activity, cyclic ADP-ribose generating"/>
    <property type="evidence" value="ECO:0007669"/>
    <property type="project" value="UniProtKB-EC"/>
</dbReference>
<dbReference type="SUPFAM" id="SSF52540">
    <property type="entry name" value="P-loop containing nucleoside triphosphate hydrolases"/>
    <property type="match status" value="1"/>
</dbReference>
<feature type="domain" description="NB-ARC" evidence="6">
    <location>
        <begin position="10"/>
        <end position="89"/>
    </location>
</feature>
<dbReference type="Pfam" id="PF23282">
    <property type="entry name" value="WHD_ROQ1"/>
    <property type="match status" value="1"/>
</dbReference>
<feature type="domain" description="Disease resistance protein Roq1-like winged-helix" evidence="8">
    <location>
        <begin position="156"/>
        <end position="224"/>
    </location>
</feature>
<evidence type="ECO:0000256" key="4">
    <source>
        <dbReference type="ARBA" id="ARBA00023027"/>
    </source>
</evidence>
<dbReference type="PANTHER" id="PTHR11017:SF551">
    <property type="entry name" value="TIR DOMAIN-CONTAINING PROTEIN"/>
    <property type="match status" value="1"/>
</dbReference>
<dbReference type="InterPro" id="IPR002182">
    <property type="entry name" value="NB-ARC"/>
</dbReference>
<dbReference type="InterPro" id="IPR032675">
    <property type="entry name" value="LRR_dom_sf"/>
</dbReference>
<keyword evidence="4" id="KW-0520">NAD</keyword>
<dbReference type="EMBL" id="GGEC01041843">
    <property type="protein sequence ID" value="MBX22327.1"/>
    <property type="molecule type" value="Transcribed_RNA"/>
</dbReference>
<evidence type="ECO:0000256" key="1">
    <source>
        <dbReference type="ARBA" id="ARBA00011982"/>
    </source>
</evidence>
<evidence type="ECO:0000313" key="9">
    <source>
        <dbReference type="EMBL" id="MBX22327.1"/>
    </source>
</evidence>
<dbReference type="InterPro" id="IPR027417">
    <property type="entry name" value="P-loop_NTPase"/>
</dbReference>
<sequence length="841" mass="96648">MFCSSSSTFLSNMLKHKKVLIVLDDVDKFEQIEFLAGNHEWFGNGSRVLITSRDERVLQNGNVDSTYEVQQLVGHEALQLFSLFAFKQSSPPEDYLELSNRVKSFAKGLPLTLKVLGLFLHGKCKKRWQSALNDLQNTPYMEVLEVLKISYNGLDHNAKEVFLHIACFFRGEPKTDVERILGSCGFSTDNALCTLVERALIVISNFKVDMHDSLQEMGREIVRQELVEEPGERSRLWNPKDICRVLENNMGTKAIKGISLDMSKINNSVCVDPTAFSNMDQVKLLRLYFGHRWYNTSYSEFPKKVYFRQDLESLPKKLRYVRWDCYPLKALPSNIYSENLVELDICFSKIKRLWTGQQNLSSLIVLRVQECKRLKKMPDFSGALNLQIIEFTGCEMLPEVSPSIKYVKNLKELDLSGCQEIESLPTTKGLRSLTKLTLLGCIALKNLSKVSKSIEELDLEGASIEKVPYCSKLRSLKKLDLLGCSKLKKFPKLSMSVEELCLSHDHEHLYRSLEQSHKNLDLSGLKILRLLHWNELGNILKTNLGRLRELELSQSSFTDIGSIKDLSCLESLIIIGCTSLQLLREFPPRLKRLEARNCTGLQEVTDSKFALVETPVRLLDFKVDFSFFNCHKLNEDARRSVPSHAQQMIRIFSQEALKQLTRGVGRRDEVRFVYPGNEIPNWINCRSTGSSITLELPCNLCDRKFLGFVLCAIIDDEAVQLLGWTDFLVYCECLFESNDASRNKTLDENLWMLKTSPSKSAGAHVLVWYSTRLHQAIVSSLGGEDYYKKATFQFHQYFENETSDELRGVTECGVRLLYIDEETRKRKRRRNQKKRPRNDMR</sequence>
<dbReference type="InterPro" id="IPR036390">
    <property type="entry name" value="WH_DNA-bd_sf"/>
</dbReference>
<dbReference type="SUPFAM" id="SSF52058">
    <property type="entry name" value="L domain-like"/>
    <property type="match status" value="1"/>
</dbReference>
<evidence type="ECO:0000259" key="7">
    <source>
        <dbReference type="Pfam" id="PF20160"/>
    </source>
</evidence>
<dbReference type="GO" id="GO:0043531">
    <property type="term" value="F:ADP binding"/>
    <property type="evidence" value="ECO:0007669"/>
    <property type="project" value="InterPro"/>
</dbReference>
<evidence type="ECO:0000256" key="3">
    <source>
        <dbReference type="ARBA" id="ARBA00022737"/>
    </source>
</evidence>
<dbReference type="InterPro" id="IPR044974">
    <property type="entry name" value="Disease_R_plants"/>
</dbReference>
<evidence type="ECO:0000256" key="2">
    <source>
        <dbReference type="ARBA" id="ARBA00022614"/>
    </source>
</evidence>
<evidence type="ECO:0000256" key="5">
    <source>
        <dbReference type="ARBA" id="ARBA00047304"/>
    </source>
</evidence>
<feature type="domain" description="C-JID" evidence="7">
    <location>
        <begin position="675"/>
        <end position="821"/>
    </location>
</feature>
<dbReference type="GO" id="GO:0006952">
    <property type="term" value="P:defense response"/>
    <property type="evidence" value="ECO:0007669"/>
    <property type="project" value="InterPro"/>
</dbReference>
<name>A0A2P2LWJ6_RHIMU</name>
<dbReference type="Gene3D" id="3.40.50.300">
    <property type="entry name" value="P-loop containing nucleotide triphosphate hydrolases"/>
    <property type="match status" value="1"/>
</dbReference>
<dbReference type="AlphaFoldDB" id="A0A2P2LWJ6"/>
<accession>A0A2P2LWJ6</accession>
<proteinExistence type="predicted"/>
<dbReference type="Pfam" id="PF00931">
    <property type="entry name" value="NB-ARC"/>
    <property type="match status" value="1"/>
</dbReference>
<keyword evidence="3" id="KW-0677">Repeat</keyword>
<comment type="catalytic activity">
    <reaction evidence="5">
        <text>NAD(+) + H2O = ADP-D-ribose + nicotinamide + H(+)</text>
        <dbReference type="Rhea" id="RHEA:16301"/>
        <dbReference type="ChEBI" id="CHEBI:15377"/>
        <dbReference type="ChEBI" id="CHEBI:15378"/>
        <dbReference type="ChEBI" id="CHEBI:17154"/>
        <dbReference type="ChEBI" id="CHEBI:57540"/>
        <dbReference type="ChEBI" id="CHEBI:57967"/>
        <dbReference type="EC" id="3.2.2.6"/>
    </reaction>
    <physiologicalReaction direction="left-to-right" evidence="5">
        <dbReference type="Rhea" id="RHEA:16302"/>
    </physiologicalReaction>
</comment>
<organism evidence="9">
    <name type="scientific">Rhizophora mucronata</name>
    <name type="common">Asiatic mangrove</name>
    <dbReference type="NCBI Taxonomy" id="61149"/>
    <lineage>
        <taxon>Eukaryota</taxon>
        <taxon>Viridiplantae</taxon>
        <taxon>Streptophyta</taxon>
        <taxon>Embryophyta</taxon>
        <taxon>Tracheophyta</taxon>
        <taxon>Spermatophyta</taxon>
        <taxon>Magnoliopsida</taxon>
        <taxon>eudicotyledons</taxon>
        <taxon>Gunneridae</taxon>
        <taxon>Pentapetalae</taxon>
        <taxon>rosids</taxon>
        <taxon>fabids</taxon>
        <taxon>Malpighiales</taxon>
        <taxon>Rhizophoraceae</taxon>
        <taxon>Rhizophora</taxon>
    </lineage>
</organism>
<reference evidence="9" key="1">
    <citation type="submission" date="2018-02" db="EMBL/GenBank/DDBJ databases">
        <title>Rhizophora mucronata_Transcriptome.</title>
        <authorList>
            <person name="Meera S.P."/>
            <person name="Sreeshan A."/>
            <person name="Augustine A."/>
        </authorList>
    </citation>
    <scope>NUCLEOTIDE SEQUENCE</scope>
    <source>
        <tissue evidence="9">Leaf</tissue>
    </source>
</reference>
<protein>
    <recommendedName>
        <fullName evidence="1">ADP-ribosyl cyclase/cyclic ADP-ribose hydrolase</fullName>
        <ecNumber evidence="1">3.2.2.6</ecNumber>
    </recommendedName>
</protein>
<dbReference type="Gene3D" id="1.10.8.430">
    <property type="entry name" value="Helical domain of apoptotic protease-activating factors"/>
    <property type="match status" value="1"/>
</dbReference>
<evidence type="ECO:0000259" key="8">
    <source>
        <dbReference type="Pfam" id="PF23282"/>
    </source>
</evidence>
<dbReference type="InterPro" id="IPR045344">
    <property type="entry name" value="C-JID"/>
</dbReference>
<dbReference type="SUPFAM" id="SSF46785">
    <property type="entry name" value="Winged helix' DNA-binding domain"/>
    <property type="match status" value="1"/>
</dbReference>
<dbReference type="InterPro" id="IPR042197">
    <property type="entry name" value="Apaf_helical"/>
</dbReference>
<keyword evidence="2" id="KW-0433">Leucine-rich repeat</keyword>
<dbReference type="EC" id="3.2.2.6" evidence="1"/>
<dbReference type="PANTHER" id="PTHR11017">
    <property type="entry name" value="LEUCINE-RICH REPEAT-CONTAINING PROTEIN"/>
    <property type="match status" value="1"/>
</dbReference>
<dbReference type="InterPro" id="IPR058192">
    <property type="entry name" value="WHD_ROQ1-like"/>
</dbReference>
<dbReference type="PRINTS" id="PR00364">
    <property type="entry name" value="DISEASERSIST"/>
</dbReference>